<keyword evidence="1 3" id="KW-0479">Metal-binding</keyword>
<evidence type="ECO:0000313" key="6">
    <source>
        <dbReference type="Proteomes" id="UP001219518"/>
    </source>
</evidence>
<dbReference type="Proteomes" id="UP001219518">
    <property type="component" value="Unassembled WGS sequence"/>
</dbReference>
<reference evidence="5" key="2">
    <citation type="journal article" date="2023" name="BMC Genomics">
        <title>Pest status, molecular evolution, and epigenetic factors derived from the genome assembly of Frankliniella fusca, a thysanopteran phytovirus vector.</title>
        <authorList>
            <person name="Catto M.A."/>
            <person name="Labadie P.E."/>
            <person name="Jacobson A.L."/>
            <person name="Kennedy G.G."/>
            <person name="Srinivasan R."/>
            <person name="Hunt B.G."/>
        </authorList>
    </citation>
    <scope>NUCLEOTIDE SEQUENCE</scope>
    <source>
        <strain evidence="5">PL_HMW_Pooled</strain>
    </source>
</reference>
<name>A0AAE1HLL0_9NEOP</name>
<protein>
    <submittedName>
        <fullName evidence="5">Postreplication repair E3 ubiquitin-protein ligase RAD18</fullName>
    </submittedName>
</protein>
<proteinExistence type="predicted"/>
<keyword evidence="6" id="KW-1185">Reference proteome</keyword>
<feature type="domain" description="RING-type" evidence="4">
    <location>
        <begin position="228"/>
        <end position="274"/>
    </location>
</feature>
<dbReference type="AlphaFoldDB" id="A0AAE1HLL0"/>
<evidence type="ECO:0000256" key="2">
    <source>
        <dbReference type="ARBA" id="ARBA00022833"/>
    </source>
</evidence>
<organism evidence="5 6">
    <name type="scientific">Frankliniella fusca</name>
    <dbReference type="NCBI Taxonomy" id="407009"/>
    <lineage>
        <taxon>Eukaryota</taxon>
        <taxon>Metazoa</taxon>
        <taxon>Ecdysozoa</taxon>
        <taxon>Arthropoda</taxon>
        <taxon>Hexapoda</taxon>
        <taxon>Insecta</taxon>
        <taxon>Pterygota</taxon>
        <taxon>Neoptera</taxon>
        <taxon>Paraneoptera</taxon>
        <taxon>Thysanoptera</taxon>
        <taxon>Terebrantia</taxon>
        <taxon>Thripoidea</taxon>
        <taxon>Thripidae</taxon>
        <taxon>Frankliniella</taxon>
    </lineage>
</organism>
<keyword evidence="1 3" id="KW-0863">Zinc-finger</keyword>
<evidence type="ECO:0000256" key="3">
    <source>
        <dbReference type="PROSITE-ProRule" id="PRU00175"/>
    </source>
</evidence>
<dbReference type="EMBL" id="JAHWGI010001147">
    <property type="protein sequence ID" value="KAK3923458.1"/>
    <property type="molecule type" value="Genomic_DNA"/>
</dbReference>
<dbReference type="PROSITE" id="PS50089">
    <property type="entry name" value="ZF_RING_2"/>
    <property type="match status" value="1"/>
</dbReference>
<gene>
    <name evidence="5" type="ORF">KUF71_001866</name>
</gene>
<dbReference type="InterPro" id="IPR001841">
    <property type="entry name" value="Znf_RING"/>
</dbReference>
<comment type="caution">
    <text evidence="5">The sequence shown here is derived from an EMBL/GenBank/DDBJ whole genome shotgun (WGS) entry which is preliminary data.</text>
</comment>
<feature type="non-terminal residue" evidence="5">
    <location>
        <position position="286"/>
    </location>
</feature>
<evidence type="ECO:0000256" key="1">
    <source>
        <dbReference type="ARBA" id="ARBA00022771"/>
    </source>
</evidence>
<dbReference type="Gene3D" id="3.30.40.10">
    <property type="entry name" value="Zinc/RING finger domain, C3HC4 (zinc finger)"/>
    <property type="match status" value="1"/>
</dbReference>
<evidence type="ECO:0000313" key="5">
    <source>
        <dbReference type="EMBL" id="KAK3923458.1"/>
    </source>
</evidence>
<evidence type="ECO:0000259" key="4">
    <source>
        <dbReference type="PROSITE" id="PS50089"/>
    </source>
</evidence>
<accession>A0AAE1HLL0</accession>
<reference evidence="5" key="1">
    <citation type="submission" date="2021-07" db="EMBL/GenBank/DDBJ databases">
        <authorList>
            <person name="Catto M.A."/>
            <person name="Jacobson A."/>
            <person name="Kennedy G."/>
            <person name="Labadie P."/>
            <person name="Hunt B.G."/>
            <person name="Srinivasan R."/>
        </authorList>
    </citation>
    <scope>NUCLEOTIDE SEQUENCE</scope>
    <source>
        <strain evidence="5">PL_HMW_Pooled</strain>
        <tissue evidence="5">Head</tissue>
    </source>
</reference>
<sequence length="286" mass="29371">PIPTLPIPHPSYPSSIGLAYSFRSAILQRTEGSIAHVAVNCSTHTSTIVTSTETLEMDQSEAFKAARAKWANSAPNVEQASTANPLVTQQVASTPAPSGTIAVNGGNDFSRMARAMETIADHMPGILAALTASGVSAASVVAPGLSAPVQSPGLSASDVAPGPSAAGSAVQVTNAEASAKQATGAGVGPVLEPSQEAGGYEEPNDEFDYGLGQLFGESDDDTDPQERCGVCKGKCSKLTLALDCGHYPFCSTCVGAMSKKSVSVNYKFQCPYCKAEVKETLVVRAD</sequence>
<keyword evidence="2" id="KW-0862">Zinc</keyword>
<dbReference type="SUPFAM" id="SSF57850">
    <property type="entry name" value="RING/U-box"/>
    <property type="match status" value="1"/>
</dbReference>
<dbReference type="GO" id="GO:0008270">
    <property type="term" value="F:zinc ion binding"/>
    <property type="evidence" value="ECO:0007669"/>
    <property type="project" value="UniProtKB-KW"/>
</dbReference>
<dbReference type="InterPro" id="IPR013083">
    <property type="entry name" value="Znf_RING/FYVE/PHD"/>
</dbReference>
<dbReference type="SMART" id="SM00184">
    <property type="entry name" value="RING"/>
    <property type="match status" value="1"/>
</dbReference>